<keyword evidence="1" id="KW-0418">Kinase</keyword>
<dbReference type="EMBL" id="LXQA010431365">
    <property type="protein sequence ID" value="MCI51402.1"/>
    <property type="molecule type" value="Genomic_DNA"/>
</dbReference>
<keyword evidence="2" id="KW-1185">Reference proteome</keyword>
<dbReference type="AlphaFoldDB" id="A0A392SSJ7"/>
<keyword evidence="1" id="KW-0808">Transferase</keyword>
<proteinExistence type="predicted"/>
<name>A0A392SSJ7_9FABA</name>
<comment type="caution">
    <text evidence="1">The sequence shown here is derived from an EMBL/GenBank/DDBJ whole genome shotgun (WGS) entry which is preliminary data.</text>
</comment>
<organism evidence="1 2">
    <name type="scientific">Trifolium medium</name>
    <dbReference type="NCBI Taxonomy" id="97028"/>
    <lineage>
        <taxon>Eukaryota</taxon>
        <taxon>Viridiplantae</taxon>
        <taxon>Streptophyta</taxon>
        <taxon>Embryophyta</taxon>
        <taxon>Tracheophyta</taxon>
        <taxon>Spermatophyta</taxon>
        <taxon>Magnoliopsida</taxon>
        <taxon>eudicotyledons</taxon>
        <taxon>Gunneridae</taxon>
        <taxon>Pentapetalae</taxon>
        <taxon>rosids</taxon>
        <taxon>fabids</taxon>
        <taxon>Fabales</taxon>
        <taxon>Fabaceae</taxon>
        <taxon>Papilionoideae</taxon>
        <taxon>50 kb inversion clade</taxon>
        <taxon>NPAAA clade</taxon>
        <taxon>Hologalegina</taxon>
        <taxon>IRL clade</taxon>
        <taxon>Trifolieae</taxon>
        <taxon>Trifolium</taxon>
    </lineage>
</organism>
<sequence length="63" mass="6787">IVGRISPKTWAAMEVFLGSIAIEDYDSMAYSLIQMGATSNNVNASAFARDLEKVFSSIKASVL</sequence>
<protein>
    <submittedName>
        <fullName evidence="1">Putative aarF domain-containing protein kinase chloroplastic-like</fullName>
    </submittedName>
</protein>
<evidence type="ECO:0000313" key="1">
    <source>
        <dbReference type="EMBL" id="MCI51402.1"/>
    </source>
</evidence>
<accession>A0A392SSJ7</accession>
<dbReference type="Proteomes" id="UP000265520">
    <property type="component" value="Unassembled WGS sequence"/>
</dbReference>
<feature type="non-terminal residue" evidence="1">
    <location>
        <position position="1"/>
    </location>
</feature>
<dbReference type="GO" id="GO:0016301">
    <property type="term" value="F:kinase activity"/>
    <property type="evidence" value="ECO:0007669"/>
    <property type="project" value="UniProtKB-KW"/>
</dbReference>
<reference evidence="1 2" key="1">
    <citation type="journal article" date="2018" name="Front. Plant Sci.">
        <title>Red Clover (Trifolium pratense) and Zigzag Clover (T. medium) - A Picture of Genomic Similarities and Differences.</title>
        <authorList>
            <person name="Dluhosova J."/>
            <person name="Istvanek J."/>
            <person name="Nedelnik J."/>
            <person name="Repkova J."/>
        </authorList>
    </citation>
    <scope>NUCLEOTIDE SEQUENCE [LARGE SCALE GENOMIC DNA]</scope>
    <source>
        <strain evidence="2">cv. 10/8</strain>
        <tissue evidence="1">Leaf</tissue>
    </source>
</reference>
<evidence type="ECO:0000313" key="2">
    <source>
        <dbReference type="Proteomes" id="UP000265520"/>
    </source>
</evidence>